<proteinExistence type="predicted"/>
<dbReference type="Pfam" id="PF01863">
    <property type="entry name" value="YgjP-like"/>
    <property type="match status" value="2"/>
</dbReference>
<reference evidence="1 2" key="1">
    <citation type="submission" date="2016-07" db="EMBL/GenBank/DDBJ databases">
        <title>Comparative genomics of the Campylobacter concisus group.</title>
        <authorList>
            <person name="Miller W.G."/>
            <person name="Yee E."/>
            <person name="Chapman M.H."/>
            <person name="Huynh S."/>
            <person name="Bono J.L."/>
            <person name="On S.L.W."/>
            <person name="StLeger J."/>
            <person name="Foster G."/>
            <person name="Parker C.T."/>
        </authorList>
    </citation>
    <scope>NUCLEOTIDE SEQUENCE [LARGE SCALE GENOMIC DNA]</scope>
    <source>
        <strain evidence="1 2">ATCC 33238</strain>
    </source>
</reference>
<organism evidence="1 2">
    <name type="scientific">Campylobacter rectus</name>
    <name type="common">Wolinella recta</name>
    <dbReference type="NCBI Taxonomy" id="203"/>
    <lineage>
        <taxon>Bacteria</taxon>
        <taxon>Pseudomonadati</taxon>
        <taxon>Campylobacterota</taxon>
        <taxon>Epsilonproteobacteria</taxon>
        <taxon>Campylobacterales</taxon>
        <taxon>Campylobacteraceae</taxon>
        <taxon>Campylobacter</taxon>
    </lineage>
</organism>
<dbReference type="CDD" id="cd07344">
    <property type="entry name" value="M48_yhfN_like"/>
    <property type="match status" value="1"/>
</dbReference>
<dbReference type="RefSeq" id="WP_002945647.1">
    <property type="nucleotide sequence ID" value="NZ_CP012543.1"/>
</dbReference>
<accession>A0A6G5QNG4</accession>
<dbReference type="EMBL" id="CP012543">
    <property type="protein sequence ID" value="QCD47112.1"/>
    <property type="molecule type" value="Genomic_DNA"/>
</dbReference>
<dbReference type="AlphaFoldDB" id="A0A6G5QNG4"/>
<dbReference type="InterPro" id="IPR002725">
    <property type="entry name" value="YgjP-like_metallopeptidase"/>
</dbReference>
<dbReference type="PANTHER" id="PTHR30399">
    <property type="entry name" value="UNCHARACTERIZED PROTEIN YGJP"/>
    <property type="match status" value="1"/>
</dbReference>
<gene>
    <name evidence="1" type="ORF">CRECT_1464</name>
</gene>
<sequence length="273" mass="31375">MARKTPRVKTVCVKCGEFDVALNFKKGVKTTRLKVAKSGEISVSLPFYAAQKYALEFVQKHYDWLKSAREKTLANLPREDEFRLLGEVYRIKFEPNLKGVNLRRFAGDSEIFSGLNLSSDGPDPYLYGAKFDGKFDDSKFDPRLDNAKFDSSDGRKFDGEIYAPGLGALENCKKAFARRIYGHFIAKFAPTVNRKINRVVVRKMTTRWGSCNSRKGYINLSLNLIEKAPDLVEYVVLHELAHLIYPHHQKSFYDFIAKLMPDFKAREKRLNKK</sequence>
<protein>
    <submittedName>
        <fullName evidence="1">Putative DUF45 domain protein</fullName>
    </submittedName>
</protein>
<dbReference type="KEGG" id="crx:CRECT_1464"/>
<evidence type="ECO:0000313" key="1">
    <source>
        <dbReference type="EMBL" id="QCD47112.1"/>
    </source>
</evidence>
<dbReference type="Gene3D" id="3.30.2010.10">
    <property type="entry name" value="Metalloproteases ('zincins'), catalytic domain"/>
    <property type="match status" value="1"/>
</dbReference>
<evidence type="ECO:0000313" key="2">
    <source>
        <dbReference type="Proteomes" id="UP000502377"/>
    </source>
</evidence>
<dbReference type="InterPro" id="IPR053136">
    <property type="entry name" value="UTP_pyrophosphatase-like"/>
</dbReference>
<name>A0A6G5QNG4_CAMRE</name>
<dbReference type="PANTHER" id="PTHR30399:SF1">
    <property type="entry name" value="UTP PYROPHOSPHATASE"/>
    <property type="match status" value="1"/>
</dbReference>
<dbReference type="Proteomes" id="UP000502377">
    <property type="component" value="Chromosome"/>
</dbReference>